<sequence>MKIRPVTQLTNTHWQLLLEADPSEMKIKNYLSDSLIYECLDKEICVGLIVGLLKQNNGLEIMNLSVSPRFENQGIATRLIETLEKFAIDYDVSELYIATGTTSLKQLYLYQKCGFRFDRIDTNFFVDNYPDKIIENKLILKDRILLKKTLHVSRD</sequence>
<dbReference type="Pfam" id="PF00583">
    <property type="entry name" value="Acetyltransf_1"/>
    <property type="match status" value="1"/>
</dbReference>
<dbReference type="EMBL" id="CP019609">
    <property type="protein sequence ID" value="AQP52879.1"/>
    <property type="molecule type" value="Genomic_DNA"/>
</dbReference>
<dbReference type="InterPro" id="IPR016181">
    <property type="entry name" value="Acyl_CoA_acyltransferase"/>
</dbReference>
<dbReference type="AlphaFoldDB" id="A0A1Q2D3C6"/>
<protein>
    <submittedName>
        <fullName evidence="2">Uncharacterized protein</fullName>
    </submittedName>
</protein>
<proteinExistence type="predicted"/>
<dbReference type="InterPro" id="IPR000182">
    <property type="entry name" value="GNAT_dom"/>
</dbReference>
<evidence type="ECO:0000313" key="3">
    <source>
        <dbReference type="Proteomes" id="UP000188246"/>
    </source>
</evidence>
<dbReference type="STRING" id="633807.BW732_00665"/>
<dbReference type="InterPro" id="IPR050769">
    <property type="entry name" value="NAT_camello-type"/>
</dbReference>
<keyword evidence="3" id="KW-1185">Reference proteome</keyword>
<gene>
    <name evidence="2" type="ORF">BW732_00665</name>
</gene>
<dbReference type="PANTHER" id="PTHR13947">
    <property type="entry name" value="GNAT FAMILY N-ACETYLTRANSFERASE"/>
    <property type="match status" value="1"/>
</dbReference>
<evidence type="ECO:0000313" key="2">
    <source>
        <dbReference type="EMBL" id="AQP52879.1"/>
    </source>
</evidence>
<dbReference type="GO" id="GO:0008080">
    <property type="term" value="F:N-acetyltransferase activity"/>
    <property type="evidence" value="ECO:0007669"/>
    <property type="project" value="InterPro"/>
</dbReference>
<dbReference type="PANTHER" id="PTHR13947:SF37">
    <property type="entry name" value="LD18367P"/>
    <property type="match status" value="1"/>
</dbReference>
<reference evidence="2 3" key="1">
    <citation type="journal article" date="2010" name="Int. J. Syst. Evol. Microbiol.">
        <title>Vagococcus penaei sp. nov., isolated from spoilage microbiota of cooked shrimp (Penaeus vannamei).</title>
        <authorList>
            <person name="Jaffres E."/>
            <person name="Prevost H."/>
            <person name="Rossero A."/>
            <person name="Joffraud J.J."/>
            <person name="Dousset X."/>
        </authorList>
    </citation>
    <scope>NUCLEOTIDE SEQUENCE [LARGE SCALE GENOMIC DNA]</scope>
    <source>
        <strain evidence="2 3">CD276</strain>
    </source>
</reference>
<name>A0A1Q2D3C6_9ENTE</name>
<dbReference type="SUPFAM" id="SSF55729">
    <property type="entry name" value="Acyl-CoA N-acyltransferases (Nat)"/>
    <property type="match status" value="1"/>
</dbReference>
<organism evidence="2 3">
    <name type="scientific">Vagococcus penaei</name>
    <dbReference type="NCBI Taxonomy" id="633807"/>
    <lineage>
        <taxon>Bacteria</taxon>
        <taxon>Bacillati</taxon>
        <taxon>Bacillota</taxon>
        <taxon>Bacilli</taxon>
        <taxon>Lactobacillales</taxon>
        <taxon>Enterococcaceae</taxon>
        <taxon>Vagococcus</taxon>
    </lineage>
</organism>
<dbReference type="CDD" id="cd04301">
    <property type="entry name" value="NAT_SF"/>
    <property type="match status" value="1"/>
</dbReference>
<evidence type="ECO:0000256" key="1">
    <source>
        <dbReference type="ARBA" id="ARBA00022679"/>
    </source>
</evidence>
<accession>A0A1Q2D3C6</accession>
<dbReference type="Proteomes" id="UP000188246">
    <property type="component" value="Chromosome"/>
</dbReference>
<dbReference type="OrthoDB" id="162775at2"/>
<dbReference type="KEGG" id="vpi:BW732_00665"/>
<keyword evidence="1" id="KW-0808">Transferase</keyword>
<dbReference type="Gene3D" id="3.40.630.30">
    <property type="match status" value="1"/>
</dbReference>
<dbReference type="RefSeq" id="WP_077274975.1">
    <property type="nucleotide sequence ID" value="NZ_CP019609.1"/>
</dbReference>
<dbReference type="PROSITE" id="PS51186">
    <property type="entry name" value="GNAT"/>
    <property type="match status" value="1"/>
</dbReference>